<feature type="region of interest" description="Disordered" evidence="1">
    <location>
        <begin position="573"/>
        <end position="601"/>
    </location>
</feature>
<dbReference type="AlphaFoldDB" id="A0A7D5Z7E6"/>
<feature type="region of interest" description="Disordered" evidence="1">
    <location>
        <begin position="1"/>
        <end position="85"/>
    </location>
</feature>
<feature type="compositionally biased region" description="Basic and acidic residues" evidence="1">
    <location>
        <begin position="306"/>
        <end position="319"/>
    </location>
</feature>
<protein>
    <recommendedName>
        <fullName evidence="4">ORP1</fullName>
    </recommendedName>
</protein>
<gene>
    <name evidence="2" type="ORF">G6M90_00g075820</name>
</gene>
<dbReference type="KEGG" id="mbrn:26241551"/>
<feature type="region of interest" description="Disordered" evidence="1">
    <location>
        <begin position="376"/>
        <end position="409"/>
    </location>
</feature>
<reference evidence="2 3" key="1">
    <citation type="submission" date="2020-07" db="EMBL/GenBank/DDBJ databases">
        <title>Telomere length de novo assembly of all 7 chromosomes of the fungus, Metarhizium brunneum, using a novel assembly pipeline.</title>
        <authorList>
            <person name="Saud z."/>
            <person name="Kortsinoglou A."/>
            <person name="Kouvelis V.N."/>
            <person name="Butt T.M."/>
        </authorList>
    </citation>
    <scope>NUCLEOTIDE SEQUENCE [LARGE SCALE GENOMIC DNA]</scope>
    <source>
        <strain evidence="2 3">4556</strain>
    </source>
</reference>
<evidence type="ECO:0008006" key="4">
    <source>
        <dbReference type="Google" id="ProtNLM"/>
    </source>
</evidence>
<dbReference type="RefSeq" id="XP_014545518.2">
    <property type="nucleotide sequence ID" value="XM_014690032.2"/>
</dbReference>
<dbReference type="Proteomes" id="UP000510686">
    <property type="component" value="Chromosome 4"/>
</dbReference>
<dbReference type="EMBL" id="CP058935">
    <property type="protein sequence ID" value="QLI70826.1"/>
    <property type="molecule type" value="Genomic_DNA"/>
</dbReference>
<sequence>MASHGEPYQTPTSANKTPHLSGGRLPTSNRIGEMDVPKRSGSPSDAVLNMKGAIKPAQTGTHTGDASSREPRFPGLAGSHKRAISAPDPSIAAEYFRGKHFQHPRSLLPPPREVMAIAEDTSSLAVGQSSPQNEELIGTKYNVLDHTDNSETDCQDERHIIAGPKPIRTLSSPAVSSSALTKEHSQLTKPSNPSTTQAEDLDGKTACMFVEDCDTGSQLRKAISHLFGRNKTCTLKIPKMVWVYYCRKHYQRVRYRNAKTYPITQMELVQTQIERLKAWSDRNQATGEGPYINSWTLSLRKREEKRLQGDKRRHERGTEPPEVGTGHIPAWIIEELGEGYDTERMFQIAGRLRKEIKSGILTQVPEIEFLPDIVGDDKDKETTKSARQRRQNSSTSITKTPKRKAPDFQVMTQPGPMYHDMGYAGYVHDGGYDAEDVVSPSGKRPRTARAAAFLAGPPNPYTASSYLAGSEGPPRAQNVVPKIQPMDYHNPYAHSVNSGRFEHTHPVQGHVRVASYNCVPSASEYAPEPYYQHHRAPGYGHVPVHFSGSQSSPNSPPMLPSITAQMNSTSISYPRHGSPLSGARSHTRGSARPMHQRSASAYTPGRRAVPMLGRPSSSGNGHTMEHARYEANRHVPPPAMYDGGHHGTQSYAEGDLRHHQYGKPVWDSTYAPPVPPLPNLHNQYSYAHGPSYGSPSHAGMTAHSGVLGDAKNGMSAYPEPKGTSGLRSA</sequence>
<feature type="compositionally biased region" description="Polar residues" evidence="1">
    <location>
        <begin position="187"/>
        <end position="198"/>
    </location>
</feature>
<organism evidence="2 3">
    <name type="scientific">Metarhizium brunneum</name>
    <dbReference type="NCBI Taxonomy" id="500148"/>
    <lineage>
        <taxon>Eukaryota</taxon>
        <taxon>Fungi</taxon>
        <taxon>Dikarya</taxon>
        <taxon>Ascomycota</taxon>
        <taxon>Pezizomycotina</taxon>
        <taxon>Sordariomycetes</taxon>
        <taxon>Hypocreomycetidae</taxon>
        <taxon>Hypocreales</taxon>
        <taxon>Clavicipitaceae</taxon>
        <taxon>Metarhizium</taxon>
    </lineage>
</organism>
<accession>A0A7D5Z7E6</accession>
<evidence type="ECO:0000256" key="1">
    <source>
        <dbReference type="SAM" id="MobiDB-lite"/>
    </source>
</evidence>
<feature type="region of interest" description="Disordered" evidence="1">
    <location>
        <begin position="167"/>
        <end position="200"/>
    </location>
</feature>
<feature type="compositionally biased region" description="Polar residues" evidence="1">
    <location>
        <begin position="9"/>
        <end position="18"/>
    </location>
</feature>
<proteinExistence type="predicted"/>
<dbReference type="GeneID" id="26241551"/>
<feature type="compositionally biased region" description="Polar residues" evidence="1">
    <location>
        <begin position="169"/>
        <end position="180"/>
    </location>
</feature>
<name>A0A7D5Z7E6_9HYPO</name>
<keyword evidence="3" id="KW-1185">Reference proteome</keyword>
<evidence type="ECO:0000313" key="3">
    <source>
        <dbReference type="Proteomes" id="UP000510686"/>
    </source>
</evidence>
<feature type="region of interest" description="Disordered" evidence="1">
    <location>
        <begin position="306"/>
        <end position="325"/>
    </location>
</feature>
<dbReference type="OrthoDB" id="4161595at2759"/>
<feature type="region of interest" description="Disordered" evidence="1">
    <location>
        <begin position="697"/>
        <end position="729"/>
    </location>
</feature>
<evidence type="ECO:0000313" key="2">
    <source>
        <dbReference type="EMBL" id="QLI70826.1"/>
    </source>
</evidence>